<evidence type="ECO:0000256" key="4">
    <source>
        <dbReference type="ARBA" id="ARBA00022475"/>
    </source>
</evidence>
<dbReference type="AlphaFoldDB" id="A0A1F7RXU6"/>
<organism evidence="10 11">
    <name type="scientific">Candidatus Schekmanbacteria bacterium RBG_13_48_7</name>
    <dbReference type="NCBI Taxonomy" id="1817878"/>
    <lineage>
        <taxon>Bacteria</taxon>
        <taxon>Candidatus Schekmaniibacteriota</taxon>
    </lineage>
</organism>
<feature type="transmembrane region" description="Helical" evidence="8">
    <location>
        <begin position="20"/>
        <end position="40"/>
    </location>
</feature>
<dbReference type="InterPro" id="IPR051449">
    <property type="entry name" value="ABC-2_transporter_component"/>
</dbReference>
<feature type="transmembrane region" description="Helical" evidence="8">
    <location>
        <begin position="256"/>
        <end position="277"/>
    </location>
</feature>
<dbReference type="GO" id="GO:0005886">
    <property type="term" value="C:plasma membrane"/>
    <property type="evidence" value="ECO:0007669"/>
    <property type="project" value="UniProtKB-SubCell"/>
</dbReference>
<dbReference type="PANTHER" id="PTHR30294">
    <property type="entry name" value="MEMBRANE COMPONENT OF ABC TRANSPORTER YHHJ-RELATED"/>
    <property type="match status" value="1"/>
</dbReference>
<keyword evidence="4" id="KW-1003">Cell membrane</keyword>
<dbReference type="InterPro" id="IPR047817">
    <property type="entry name" value="ABC2_TM_bact-type"/>
</dbReference>
<comment type="similarity">
    <text evidence="2">Belongs to the ABC-2 integral membrane protein family.</text>
</comment>
<keyword evidence="5 8" id="KW-0812">Transmembrane</keyword>
<dbReference type="Proteomes" id="UP000179266">
    <property type="component" value="Unassembled WGS sequence"/>
</dbReference>
<evidence type="ECO:0000313" key="11">
    <source>
        <dbReference type="Proteomes" id="UP000179266"/>
    </source>
</evidence>
<feature type="transmembrane region" description="Helical" evidence="8">
    <location>
        <begin position="177"/>
        <end position="200"/>
    </location>
</feature>
<name>A0A1F7RXU6_9BACT</name>
<comment type="subcellular location">
    <subcellularLocation>
        <location evidence="1">Cell membrane</location>
        <topology evidence="1">Multi-pass membrane protein</topology>
    </subcellularLocation>
</comment>
<evidence type="ECO:0000259" key="9">
    <source>
        <dbReference type="PROSITE" id="PS51012"/>
    </source>
</evidence>
<feature type="transmembrane region" description="Helical" evidence="8">
    <location>
        <begin position="226"/>
        <end position="250"/>
    </location>
</feature>
<keyword evidence="6 8" id="KW-1133">Transmembrane helix</keyword>
<dbReference type="Pfam" id="PF12698">
    <property type="entry name" value="ABC2_membrane_3"/>
    <property type="match status" value="1"/>
</dbReference>
<evidence type="ECO:0000256" key="2">
    <source>
        <dbReference type="ARBA" id="ARBA00007783"/>
    </source>
</evidence>
<evidence type="ECO:0000313" key="10">
    <source>
        <dbReference type="EMBL" id="OGL46396.1"/>
    </source>
</evidence>
<feature type="transmembrane region" description="Helical" evidence="8">
    <location>
        <begin position="289"/>
        <end position="308"/>
    </location>
</feature>
<dbReference type="EMBL" id="MGDD01000130">
    <property type="protein sequence ID" value="OGL46396.1"/>
    <property type="molecule type" value="Genomic_DNA"/>
</dbReference>
<comment type="caution">
    <text evidence="10">The sequence shown here is derived from an EMBL/GenBank/DDBJ whole genome shotgun (WGS) entry which is preliminary data.</text>
</comment>
<dbReference type="PANTHER" id="PTHR30294:SF29">
    <property type="entry name" value="MULTIDRUG ABC TRANSPORTER PERMEASE YBHS-RELATED"/>
    <property type="match status" value="1"/>
</dbReference>
<evidence type="ECO:0000256" key="1">
    <source>
        <dbReference type="ARBA" id="ARBA00004651"/>
    </source>
</evidence>
<gene>
    <name evidence="10" type="ORF">A2161_02980</name>
</gene>
<accession>A0A1F7RXU6</accession>
<reference evidence="10 11" key="1">
    <citation type="journal article" date="2016" name="Nat. Commun.">
        <title>Thousands of microbial genomes shed light on interconnected biogeochemical processes in an aquifer system.</title>
        <authorList>
            <person name="Anantharaman K."/>
            <person name="Brown C.T."/>
            <person name="Hug L.A."/>
            <person name="Sharon I."/>
            <person name="Castelle C.J."/>
            <person name="Probst A.J."/>
            <person name="Thomas B.C."/>
            <person name="Singh A."/>
            <person name="Wilkins M.J."/>
            <person name="Karaoz U."/>
            <person name="Brodie E.L."/>
            <person name="Williams K.H."/>
            <person name="Hubbard S.S."/>
            <person name="Banfield J.F."/>
        </authorList>
    </citation>
    <scope>NUCLEOTIDE SEQUENCE [LARGE SCALE GENOMIC DNA]</scope>
</reference>
<evidence type="ECO:0000256" key="6">
    <source>
        <dbReference type="ARBA" id="ARBA00022989"/>
    </source>
</evidence>
<feature type="domain" description="ABC transmembrane type-2" evidence="9">
    <location>
        <begin position="132"/>
        <end position="369"/>
    </location>
</feature>
<keyword evidence="3" id="KW-0813">Transport</keyword>
<evidence type="ECO:0000256" key="8">
    <source>
        <dbReference type="SAM" id="Phobius"/>
    </source>
</evidence>
<evidence type="ECO:0000256" key="5">
    <source>
        <dbReference type="ARBA" id="ARBA00022692"/>
    </source>
</evidence>
<proteinExistence type="inferred from homology"/>
<keyword evidence="7 8" id="KW-0472">Membrane</keyword>
<protein>
    <recommendedName>
        <fullName evidence="9">ABC transmembrane type-2 domain-containing protein</fullName>
    </recommendedName>
</protein>
<evidence type="ECO:0000256" key="3">
    <source>
        <dbReference type="ARBA" id="ARBA00022448"/>
    </source>
</evidence>
<feature type="transmembrane region" description="Helical" evidence="8">
    <location>
        <begin position="348"/>
        <end position="366"/>
    </location>
</feature>
<dbReference type="InterPro" id="IPR013525">
    <property type="entry name" value="ABC2_TM"/>
</dbReference>
<dbReference type="PROSITE" id="PS51012">
    <property type="entry name" value="ABC_TM2"/>
    <property type="match status" value="1"/>
</dbReference>
<sequence length="371" mass="41910">MIKSLIKKEFLQIFRQKEMIMIIFIVPILQLLILANAITYDVKNIKLCIFDYDRSSLSRQLSTMFGSSKYFTIADTGHFDARYMLDSGMADIALTIPVDFSSNITKQIPADIQLLMDAQNANLAGIAAAYAQGIIKDFADKESSLKKIISFKNSAKSKEINLHTSILYNPELKSQIYMVPAIAVILLFIVTCLLPALGIVREREAGTFEQLVVTPVKKYQLILGKVIPFIVLGLFEMAVVLGIGTITFSVPFRGSVILLLFTALIFIFSTSGLGIFISTVSKTQQQALFTTWFFMVFGILMSGFFTPIENMPQILQKVTYLNPLRYFMRIIRDIFLKGSNFWELQSDILYLALFGILMFTLSWIRFSKTVS</sequence>
<evidence type="ECO:0000256" key="7">
    <source>
        <dbReference type="ARBA" id="ARBA00023136"/>
    </source>
</evidence>
<dbReference type="Gene3D" id="3.40.1710.10">
    <property type="entry name" value="abc type-2 transporter like domain"/>
    <property type="match status" value="1"/>
</dbReference>
<dbReference type="GO" id="GO:0140359">
    <property type="term" value="F:ABC-type transporter activity"/>
    <property type="evidence" value="ECO:0007669"/>
    <property type="project" value="InterPro"/>
</dbReference>